<dbReference type="EMBL" id="BKCP01007071">
    <property type="protein sequence ID" value="GER44763.1"/>
    <property type="molecule type" value="Genomic_DNA"/>
</dbReference>
<proteinExistence type="predicted"/>
<dbReference type="Proteomes" id="UP000325081">
    <property type="component" value="Unassembled WGS sequence"/>
</dbReference>
<keyword evidence="2" id="KW-0436">Ligase</keyword>
<evidence type="ECO:0000313" key="3">
    <source>
        <dbReference type="Proteomes" id="UP000325081"/>
    </source>
</evidence>
<keyword evidence="3" id="KW-1185">Reference proteome</keyword>
<gene>
    <name evidence="2" type="ORF">STAS_21673</name>
</gene>
<sequence>MTRYPLSRQPLAAPLLPAPSLPGSGKCGKGVADENASLDFEFLQNGDEIIREAVHGGVALEIKGIGVGGVGPHVVVETEGNRIIRRRTRKRTRGIIVRVVVRPRASVLENLRVHRRSAARRQSVRAAAAVLISPERLARAPASPHAPRPQLLRADPVQIRRAPGRSARALPARCLDHHRQVVPINEADVVEVLGAAGADHELDEGCQRRGAGAVAIDPVGAAVAGDAGALAGGGVEGAAGTGPEPARPGGLCQEGAGRTGIKLETGGAQVGAAGAGEYRWPHGVVASVY</sequence>
<evidence type="ECO:0000256" key="1">
    <source>
        <dbReference type="SAM" id="MobiDB-lite"/>
    </source>
</evidence>
<organism evidence="2 3">
    <name type="scientific">Striga asiatica</name>
    <name type="common">Asiatic witchweed</name>
    <name type="synonym">Buchnera asiatica</name>
    <dbReference type="NCBI Taxonomy" id="4170"/>
    <lineage>
        <taxon>Eukaryota</taxon>
        <taxon>Viridiplantae</taxon>
        <taxon>Streptophyta</taxon>
        <taxon>Embryophyta</taxon>
        <taxon>Tracheophyta</taxon>
        <taxon>Spermatophyta</taxon>
        <taxon>Magnoliopsida</taxon>
        <taxon>eudicotyledons</taxon>
        <taxon>Gunneridae</taxon>
        <taxon>Pentapetalae</taxon>
        <taxon>asterids</taxon>
        <taxon>lamiids</taxon>
        <taxon>Lamiales</taxon>
        <taxon>Orobanchaceae</taxon>
        <taxon>Buchnereae</taxon>
        <taxon>Striga</taxon>
    </lineage>
</organism>
<protein>
    <submittedName>
        <fullName evidence="2">Glycine--tRNA ligase beta subunit</fullName>
    </submittedName>
</protein>
<reference evidence="3" key="1">
    <citation type="journal article" date="2019" name="Curr. Biol.">
        <title>Genome Sequence of Striga asiatica Provides Insight into the Evolution of Plant Parasitism.</title>
        <authorList>
            <person name="Yoshida S."/>
            <person name="Kim S."/>
            <person name="Wafula E.K."/>
            <person name="Tanskanen J."/>
            <person name="Kim Y.M."/>
            <person name="Honaas L."/>
            <person name="Yang Z."/>
            <person name="Spallek T."/>
            <person name="Conn C.E."/>
            <person name="Ichihashi Y."/>
            <person name="Cheong K."/>
            <person name="Cui S."/>
            <person name="Der J.P."/>
            <person name="Gundlach H."/>
            <person name="Jiao Y."/>
            <person name="Hori C."/>
            <person name="Ishida J.K."/>
            <person name="Kasahara H."/>
            <person name="Kiba T."/>
            <person name="Kim M.S."/>
            <person name="Koo N."/>
            <person name="Laohavisit A."/>
            <person name="Lee Y.H."/>
            <person name="Lumba S."/>
            <person name="McCourt P."/>
            <person name="Mortimer J.C."/>
            <person name="Mutuku J.M."/>
            <person name="Nomura T."/>
            <person name="Sasaki-Sekimoto Y."/>
            <person name="Seto Y."/>
            <person name="Wang Y."/>
            <person name="Wakatake T."/>
            <person name="Sakakibara H."/>
            <person name="Demura T."/>
            <person name="Yamaguchi S."/>
            <person name="Yoneyama K."/>
            <person name="Manabe R.I."/>
            <person name="Nelson D.C."/>
            <person name="Schulman A.H."/>
            <person name="Timko M.P."/>
            <person name="dePamphilis C.W."/>
            <person name="Choi D."/>
            <person name="Shirasu K."/>
        </authorList>
    </citation>
    <scope>NUCLEOTIDE SEQUENCE [LARGE SCALE GENOMIC DNA]</scope>
    <source>
        <strain evidence="3">cv. UVA1</strain>
    </source>
</reference>
<feature type="region of interest" description="Disordered" evidence="1">
    <location>
        <begin position="236"/>
        <end position="257"/>
    </location>
</feature>
<evidence type="ECO:0000313" key="2">
    <source>
        <dbReference type="EMBL" id="GER44763.1"/>
    </source>
</evidence>
<dbReference type="AlphaFoldDB" id="A0A5A7QHI6"/>
<accession>A0A5A7QHI6</accession>
<name>A0A5A7QHI6_STRAF</name>
<dbReference type="GO" id="GO:0016874">
    <property type="term" value="F:ligase activity"/>
    <property type="evidence" value="ECO:0007669"/>
    <property type="project" value="UniProtKB-KW"/>
</dbReference>
<feature type="compositionally biased region" description="Low complexity" evidence="1">
    <location>
        <begin position="241"/>
        <end position="250"/>
    </location>
</feature>
<comment type="caution">
    <text evidence="2">The sequence shown here is derived from an EMBL/GenBank/DDBJ whole genome shotgun (WGS) entry which is preliminary data.</text>
</comment>